<keyword evidence="5" id="KW-1185">Reference proteome</keyword>
<keyword evidence="2" id="KW-0597">Phosphoprotein</keyword>
<feature type="domain" description="Carrier" evidence="3">
    <location>
        <begin position="345"/>
        <end position="420"/>
    </location>
</feature>
<dbReference type="InterPro" id="IPR045851">
    <property type="entry name" value="AMP-bd_C_sf"/>
</dbReference>
<dbReference type="Gene3D" id="3.40.50.12780">
    <property type="entry name" value="N-terminal domain of ligase-like"/>
    <property type="match status" value="1"/>
</dbReference>
<evidence type="ECO:0000256" key="1">
    <source>
        <dbReference type="ARBA" id="ARBA00022450"/>
    </source>
</evidence>
<dbReference type="InterPro" id="IPR025110">
    <property type="entry name" value="AMP-bd_C"/>
</dbReference>
<dbReference type="Gene3D" id="3.30.300.30">
    <property type="match status" value="1"/>
</dbReference>
<evidence type="ECO:0000313" key="5">
    <source>
        <dbReference type="Proteomes" id="UP001233164"/>
    </source>
</evidence>
<dbReference type="InterPro" id="IPR029058">
    <property type="entry name" value="AB_hydrolase_fold"/>
</dbReference>
<dbReference type="SMART" id="SM00823">
    <property type="entry name" value="PKS_PP"/>
    <property type="match status" value="1"/>
</dbReference>
<protein>
    <submittedName>
        <fullName evidence="4">Non-ribosomal peptide synthetase</fullName>
    </submittedName>
</protein>
<dbReference type="PROSITE" id="PS00012">
    <property type="entry name" value="PHOSPHOPANTETHEINE"/>
    <property type="match status" value="1"/>
</dbReference>
<organism evidence="4 5">
    <name type="scientific">Rhodococcus indonesiensis</name>
    <dbReference type="NCBI Taxonomy" id="3055869"/>
    <lineage>
        <taxon>Bacteria</taxon>
        <taxon>Bacillati</taxon>
        <taxon>Actinomycetota</taxon>
        <taxon>Actinomycetes</taxon>
        <taxon>Mycobacteriales</taxon>
        <taxon>Nocardiaceae</taxon>
        <taxon>Rhodococcus</taxon>
    </lineage>
</organism>
<dbReference type="InterPro" id="IPR000873">
    <property type="entry name" value="AMP-dep_synth/lig_dom"/>
</dbReference>
<dbReference type="SUPFAM" id="SSF56801">
    <property type="entry name" value="Acetyl-CoA synthetase-like"/>
    <property type="match status" value="1"/>
</dbReference>
<dbReference type="Pfam" id="PF00550">
    <property type="entry name" value="PP-binding"/>
    <property type="match status" value="1"/>
</dbReference>
<evidence type="ECO:0000256" key="2">
    <source>
        <dbReference type="ARBA" id="ARBA00022553"/>
    </source>
</evidence>
<evidence type="ECO:0000259" key="3">
    <source>
        <dbReference type="PROSITE" id="PS50075"/>
    </source>
</evidence>
<dbReference type="InterPro" id="IPR042099">
    <property type="entry name" value="ANL_N_sf"/>
</dbReference>
<dbReference type="Proteomes" id="UP001233164">
    <property type="component" value="Unassembled WGS sequence"/>
</dbReference>
<name>A0ABT7RVM5_9NOCA</name>
<proteinExistence type="predicted"/>
<dbReference type="Pfam" id="PF13193">
    <property type="entry name" value="AMP-binding_C"/>
    <property type="match status" value="1"/>
</dbReference>
<sequence length="428" mass="44143">STGRPKGVVTTHRSLENFALDQRERFGAGPGATVMHFSSPSFDASIFEYLLAFGSGAALAVVPPTVYGGEELARVLREHGVTHGFITPAALASLPAADLDAFVDLAVGGEAWPAELRDTWAPGRRMVNAYGPTETTIMAAISAPMTAAGPVTLGGPLRGVRAVVLDAALRPVPAGVAGELYLGGLGLARGYHARPDLTAARFVADPFGAPGERLYRTGDVVRWTDALELEYVGRSDFQVKVRGFRIELGEIDAALCSHPDVAFAATLGHTAPSGETVLVAYVLPTPGHGIDTDALRAHVGDRLPAHMVPAAVVVLDEIPLTPVGKLDRRALPAPDLSGGSGDYTSPADGLESVVAGVFADVLGLDRVSVTDNFFDIGGNSLVATRAASRLGAALGVDLGVRALFEAPTVRALAARLAATPGAEPATGA</sequence>
<evidence type="ECO:0000313" key="4">
    <source>
        <dbReference type="EMBL" id="MDM7491706.1"/>
    </source>
</evidence>
<dbReference type="PANTHER" id="PTHR45527:SF1">
    <property type="entry name" value="FATTY ACID SYNTHASE"/>
    <property type="match status" value="1"/>
</dbReference>
<feature type="non-terminal residue" evidence="4">
    <location>
        <position position="1"/>
    </location>
</feature>
<dbReference type="EMBL" id="JAUBOF010000233">
    <property type="protein sequence ID" value="MDM7491706.1"/>
    <property type="molecule type" value="Genomic_DNA"/>
</dbReference>
<reference evidence="4 5" key="1">
    <citation type="submission" date="2023-06" db="EMBL/GenBank/DDBJ databases">
        <title>Rhodococcus indonesiensis sp. nov a new member of the Rhodococcus ruber lineage isolated from a sediment of neutral hot spring.</title>
        <authorList>
            <person name="Kusuma A.B."/>
            <person name="Fenylestari G."/>
            <person name="Ammar F."/>
            <person name="Nouioui I."/>
            <person name="Goodfellow M."/>
        </authorList>
    </citation>
    <scope>NUCLEOTIDE SEQUENCE [LARGE SCALE GENOMIC DNA]</scope>
    <source>
        <strain evidence="4 5">CSLK01-03</strain>
    </source>
</reference>
<comment type="caution">
    <text evidence="4">The sequence shown here is derived from an EMBL/GenBank/DDBJ whole genome shotgun (WGS) entry which is preliminary data.</text>
</comment>
<dbReference type="PROSITE" id="PS50075">
    <property type="entry name" value="CARRIER"/>
    <property type="match status" value="1"/>
</dbReference>
<dbReference type="InterPro" id="IPR020806">
    <property type="entry name" value="PKS_PP-bd"/>
</dbReference>
<dbReference type="RefSeq" id="WP_289382611.1">
    <property type="nucleotide sequence ID" value="NZ_JAUBOF010000233.1"/>
</dbReference>
<dbReference type="Pfam" id="PF00501">
    <property type="entry name" value="AMP-binding"/>
    <property type="match status" value="1"/>
</dbReference>
<dbReference type="SUPFAM" id="SSF47336">
    <property type="entry name" value="ACP-like"/>
    <property type="match status" value="1"/>
</dbReference>
<accession>A0ABT7RVM5</accession>
<feature type="non-terminal residue" evidence="4">
    <location>
        <position position="428"/>
    </location>
</feature>
<dbReference type="PANTHER" id="PTHR45527">
    <property type="entry name" value="NONRIBOSOMAL PEPTIDE SYNTHETASE"/>
    <property type="match status" value="1"/>
</dbReference>
<dbReference type="InterPro" id="IPR009081">
    <property type="entry name" value="PP-bd_ACP"/>
</dbReference>
<dbReference type="Gene3D" id="3.40.50.1820">
    <property type="entry name" value="alpha/beta hydrolase"/>
    <property type="match status" value="1"/>
</dbReference>
<dbReference type="InterPro" id="IPR006162">
    <property type="entry name" value="Ppantetheine_attach_site"/>
</dbReference>
<keyword evidence="1" id="KW-0596">Phosphopantetheine</keyword>
<gene>
    <name evidence="4" type="ORF">QT969_25845</name>
</gene>
<dbReference type="InterPro" id="IPR036736">
    <property type="entry name" value="ACP-like_sf"/>
</dbReference>